<feature type="signal peptide" evidence="5">
    <location>
        <begin position="1"/>
        <end position="19"/>
    </location>
</feature>
<organism evidence="7 8">
    <name type="scientific">Rousettus aegyptiacus</name>
    <name type="common">Egyptian fruit bat</name>
    <name type="synonym">Pteropus aegyptiacus</name>
    <dbReference type="NCBI Taxonomy" id="9407"/>
    <lineage>
        <taxon>Eukaryota</taxon>
        <taxon>Metazoa</taxon>
        <taxon>Chordata</taxon>
        <taxon>Craniata</taxon>
        <taxon>Vertebrata</taxon>
        <taxon>Euteleostomi</taxon>
        <taxon>Mammalia</taxon>
        <taxon>Eutheria</taxon>
        <taxon>Laurasiatheria</taxon>
        <taxon>Chiroptera</taxon>
        <taxon>Yinpterochiroptera</taxon>
        <taxon>Pteropodoidea</taxon>
        <taxon>Pteropodidae</taxon>
        <taxon>Rousettinae</taxon>
        <taxon>Rousettus</taxon>
    </lineage>
</organism>
<dbReference type="FunFam" id="2.60.40.10:FF:000721">
    <property type="entry name" value="Immunoglobulin lambda variable 5-45"/>
    <property type="match status" value="1"/>
</dbReference>
<dbReference type="InterPro" id="IPR013106">
    <property type="entry name" value="Ig_V-set"/>
</dbReference>
<dbReference type="EMBL" id="JACASE010000005">
    <property type="protein sequence ID" value="KAF6468616.1"/>
    <property type="molecule type" value="Genomic_DNA"/>
</dbReference>
<keyword evidence="1 5" id="KW-0732">Signal</keyword>
<evidence type="ECO:0000259" key="6">
    <source>
        <dbReference type="PROSITE" id="PS50835"/>
    </source>
</evidence>
<dbReference type="Proteomes" id="UP000593571">
    <property type="component" value="Unassembled WGS sequence"/>
</dbReference>
<evidence type="ECO:0000313" key="8">
    <source>
        <dbReference type="Proteomes" id="UP000593571"/>
    </source>
</evidence>
<dbReference type="OrthoDB" id="8908372at2759"/>
<dbReference type="InterPro" id="IPR050150">
    <property type="entry name" value="IgV_Light_Chain"/>
</dbReference>
<feature type="chain" id="PRO_5029754201" evidence="5">
    <location>
        <begin position="20"/>
        <end position="153"/>
    </location>
</feature>
<dbReference type="InterPro" id="IPR003599">
    <property type="entry name" value="Ig_sub"/>
</dbReference>
<proteinExistence type="predicted"/>
<feature type="compositionally biased region" description="Basic and acidic residues" evidence="4">
    <location>
        <begin position="123"/>
        <end position="139"/>
    </location>
</feature>
<comment type="caution">
    <text evidence="7">The sequence shown here is derived from an EMBL/GenBank/DDBJ whole genome shotgun (WGS) entry which is preliminary data.</text>
</comment>
<dbReference type="InterPro" id="IPR036179">
    <property type="entry name" value="Ig-like_dom_sf"/>
</dbReference>
<evidence type="ECO:0000256" key="3">
    <source>
        <dbReference type="ARBA" id="ARBA00023319"/>
    </source>
</evidence>
<evidence type="ECO:0000256" key="5">
    <source>
        <dbReference type="SAM" id="SignalP"/>
    </source>
</evidence>
<dbReference type="PROSITE" id="PS50835">
    <property type="entry name" value="IG_LIKE"/>
    <property type="match status" value="1"/>
</dbReference>
<keyword evidence="3" id="KW-0393">Immunoglobulin domain</keyword>
<dbReference type="SMART" id="SM00406">
    <property type="entry name" value="IGv"/>
    <property type="match status" value="1"/>
</dbReference>
<dbReference type="SMART" id="SM00409">
    <property type="entry name" value="IG"/>
    <property type="match status" value="1"/>
</dbReference>
<feature type="region of interest" description="Disordered" evidence="4">
    <location>
        <begin position="123"/>
        <end position="153"/>
    </location>
</feature>
<keyword evidence="8" id="KW-1185">Reference proteome</keyword>
<evidence type="ECO:0000313" key="7">
    <source>
        <dbReference type="EMBL" id="KAF6468616.1"/>
    </source>
</evidence>
<sequence>MFWVPVLLVFLAHCTGCGPQPVLNQPPSVSSSLGTTIHLACTLSSDHDVSIYSIYWYQQKPGHPPRFLLRYFSQSNKKQGPNIPSRFSGFKDVTKNTGYLIISELQPEDEAVYYCAVGNQSLGKEKEMERERKEEKEPDGSVSQAPPDMLTVN</sequence>
<evidence type="ECO:0000256" key="2">
    <source>
        <dbReference type="ARBA" id="ARBA00023157"/>
    </source>
</evidence>
<dbReference type="AlphaFoldDB" id="A0A7J8H8R4"/>
<protein>
    <submittedName>
        <fullName evidence="7">V-set pre-B cell surrogate light chain 1</fullName>
    </submittedName>
</protein>
<name>A0A7J8H8R4_ROUAE</name>
<keyword evidence="2" id="KW-1015">Disulfide bond</keyword>
<evidence type="ECO:0000256" key="1">
    <source>
        <dbReference type="ARBA" id="ARBA00022729"/>
    </source>
</evidence>
<reference evidence="7 8" key="1">
    <citation type="journal article" date="2020" name="Nature">
        <title>Six reference-quality genomes reveal evolution of bat adaptations.</title>
        <authorList>
            <person name="Jebb D."/>
            <person name="Huang Z."/>
            <person name="Pippel M."/>
            <person name="Hughes G.M."/>
            <person name="Lavrichenko K."/>
            <person name="Devanna P."/>
            <person name="Winkler S."/>
            <person name="Jermiin L.S."/>
            <person name="Skirmuntt E.C."/>
            <person name="Katzourakis A."/>
            <person name="Burkitt-Gray L."/>
            <person name="Ray D.A."/>
            <person name="Sullivan K.A.M."/>
            <person name="Roscito J.G."/>
            <person name="Kirilenko B.M."/>
            <person name="Davalos L.M."/>
            <person name="Corthals A.P."/>
            <person name="Power M.L."/>
            <person name="Jones G."/>
            <person name="Ransome R.D."/>
            <person name="Dechmann D.K.N."/>
            <person name="Locatelli A.G."/>
            <person name="Puechmaille S.J."/>
            <person name="Fedrigo O."/>
            <person name="Jarvis E.D."/>
            <person name="Hiller M."/>
            <person name="Vernes S.C."/>
            <person name="Myers E.W."/>
            <person name="Teeling E.C."/>
        </authorList>
    </citation>
    <scope>NUCLEOTIDE SEQUENCE [LARGE SCALE GENOMIC DNA]</scope>
    <source>
        <strain evidence="7">MRouAeg1</strain>
        <tissue evidence="7">Muscle</tissue>
    </source>
</reference>
<dbReference type="Pfam" id="PF07686">
    <property type="entry name" value="V-set"/>
    <property type="match status" value="1"/>
</dbReference>
<dbReference type="SUPFAM" id="SSF48726">
    <property type="entry name" value="Immunoglobulin"/>
    <property type="match status" value="1"/>
</dbReference>
<dbReference type="Gene3D" id="2.60.40.10">
    <property type="entry name" value="Immunoglobulins"/>
    <property type="match status" value="1"/>
</dbReference>
<evidence type="ECO:0000256" key="4">
    <source>
        <dbReference type="SAM" id="MobiDB-lite"/>
    </source>
</evidence>
<dbReference type="PANTHER" id="PTHR23267">
    <property type="entry name" value="IMMUNOGLOBULIN LIGHT CHAIN"/>
    <property type="match status" value="1"/>
</dbReference>
<gene>
    <name evidence="7" type="ORF">HJG63_020490</name>
</gene>
<dbReference type="KEGG" id="ray:107501260"/>
<accession>A0A7J8H8R4</accession>
<dbReference type="InterPro" id="IPR007110">
    <property type="entry name" value="Ig-like_dom"/>
</dbReference>
<dbReference type="InterPro" id="IPR013783">
    <property type="entry name" value="Ig-like_fold"/>
</dbReference>
<feature type="domain" description="Ig-like" evidence="6">
    <location>
        <begin position="19"/>
        <end position="129"/>
    </location>
</feature>